<reference evidence="1 2" key="1">
    <citation type="submission" date="2019-07" db="EMBL/GenBank/DDBJ databases">
        <title>Whole genome shotgun sequence of Aneurinibacillus danicus NBRC 102444.</title>
        <authorList>
            <person name="Hosoyama A."/>
            <person name="Uohara A."/>
            <person name="Ohji S."/>
            <person name="Ichikawa N."/>
        </authorList>
    </citation>
    <scope>NUCLEOTIDE SEQUENCE [LARGE SCALE GENOMIC DNA]</scope>
    <source>
        <strain evidence="1 2">NBRC 102444</strain>
    </source>
</reference>
<accession>A0A511V6A7</accession>
<keyword evidence="2" id="KW-1185">Reference proteome</keyword>
<proteinExistence type="predicted"/>
<sequence>MTLTYEKVTNLAKRFANNEQDTRVGNLEPNEKTLLRFIIEKKRPVKLKEIVAIFQAHPRTISKWAEH</sequence>
<comment type="caution">
    <text evidence="1">The sequence shown here is derived from an EMBL/GenBank/DDBJ whole genome shotgun (WGS) entry which is preliminary data.</text>
</comment>
<organism evidence="1 2">
    <name type="scientific">Aneurinibacillus danicus</name>
    <dbReference type="NCBI Taxonomy" id="267746"/>
    <lineage>
        <taxon>Bacteria</taxon>
        <taxon>Bacillati</taxon>
        <taxon>Bacillota</taxon>
        <taxon>Bacilli</taxon>
        <taxon>Bacillales</taxon>
        <taxon>Paenibacillaceae</taxon>
        <taxon>Aneurinibacillus group</taxon>
        <taxon>Aneurinibacillus</taxon>
    </lineage>
</organism>
<dbReference type="EMBL" id="BJXX01000082">
    <property type="protein sequence ID" value="GEN34487.1"/>
    <property type="molecule type" value="Genomic_DNA"/>
</dbReference>
<name>A0A511V6A7_9BACL</name>
<dbReference type="AlphaFoldDB" id="A0A511V6A7"/>
<protein>
    <submittedName>
        <fullName evidence="1">Uncharacterized protein</fullName>
    </submittedName>
</protein>
<gene>
    <name evidence="1" type="ORF">ADA01nite_19470</name>
</gene>
<evidence type="ECO:0000313" key="1">
    <source>
        <dbReference type="EMBL" id="GEN34487.1"/>
    </source>
</evidence>
<dbReference type="Proteomes" id="UP000321157">
    <property type="component" value="Unassembled WGS sequence"/>
</dbReference>
<evidence type="ECO:0000313" key="2">
    <source>
        <dbReference type="Proteomes" id="UP000321157"/>
    </source>
</evidence>